<accession>A0A7W5JVD2</accession>
<keyword evidence="2" id="KW-0238">DNA-binding</keyword>
<reference evidence="2 3" key="1">
    <citation type="submission" date="2020-08" db="EMBL/GenBank/DDBJ databases">
        <title>Sequencing the genomes of 1000 actinobacteria strains.</title>
        <authorList>
            <person name="Klenk H.-P."/>
        </authorList>
    </citation>
    <scope>NUCLEOTIDE SEQUENCE [LARGE SCALE GENOMIC DNA]</scope>
    <source>
        <strain evidence="2 3">DSM 11053</strain>
    </source>
</reference>
<evidence type="ECO:0000313" key="3">
    <source>
        <dbReference type="Proteomes" id="UP000565572"/>
    </source>
</evidence>
<dbReference type="PRINTS" id="PR00598">
    <property type="entry name" value="HTHMARR"/>
</dbReference>
<dbReference type="Pfam" id="PF12802">
    <property type="entry name" value="MarR_2"/>
    <property type="match status" value="1"/>
</dbReference>
<gene>
    <name evidence="2" type="ORF">FHX39_001898</name>
</gene>
<keyword evidence="3" id="KW-1185">Reference proteome</keyword>
<dbReference type="InterPro" id="IPR036390">
    <property type="entry name" value="WH_DNA-bd_sf"/>
</dbReference>
<dbReference type="SMART" id="SM00347">
    <property type="entry name" value="HTH_MARR"/>
    <property type="match status" value="1"/>
</dbReference>
<proteinExistence type="predicted"/>
<dbReference type="GO" id="GO:0003677">
    <property type="term" value="F:DNA binding"/>
    <property type="evidence" value="ECO:0007669"/>
    <property type="project" value="UniProtKB-KW"/>
</dbReference>
<evidence type="ECO:0000313" key="2">
    <source>
        <dbReference type="EMBL" id="MBB3326954.1"/>
    </source>
</evidence>
<dbReference type="AlphaFoldDB" id="A0A7W5JVD2"/>
<dbReference type="GO" id="GO:0006950">
    <property type="term" value="P:response to stress"/>
    <property type="evidence" value="ECO:0007669"/>
    <property type="project" value="TreeGrafter"/>
</dbReference>
<dbReference type="InterPro" id="IPR036388">
    <property type="entry name" value="WH-like_DNA-bd_sf"/>
</dbReference>
<dbReference type="PROSITE" id="PS50995">
    <property type="entry name" value="HTH_MARR_2"/>
    <property type="match status" value="1"/>
</dbReference>
<dbReference type="RefSeq" id="WP_183337855.1">
    <property type="nucleotide sequence ID" value="NZ_JACHZG010000001.1"/>
</dbReference>
<sequence>MDTPWLDDREQQVWRRFAAVLELLPGVLDSELVRHDSLTHFDYFTLAMLSEAPDRTLRMGTLAGLTNASLARLSNVVTRLASRGLVERKPSADDRRATDVALTEAGWAKVVEAAPGHVRTVRSSVFDLLDPDHLDQLSSICERLLDGLDPQHRLVGHGRTH</sequence>
<dbReference type="EMBL" id="JACHZG010000001">
    <property type="protein sequence ID" value="MBB3326954.1"/>
    <property type="molecule type" value="Genomic_DNA"/>
</dbReference>
<dbReference type="InterPro" id="IPR039422">
    <property type="entry name" value="MarR/SlyA-like"/>
</dbReference>
<organism evidence="2 3">
    <name type="scientific">Microlunatus antarcticus</name>
    <dbReference type="NCBI Taxonomy" id="53388"/>
    <lineage>
        <taxon>Bacteria</taxon>
        <taxon>Bacillati</taxon>
        <taxon>Actinomycetota</taxon>
        <taxon>Actinomycetes</taxon>
        <taxon>Propionibacteriales</taxon>
        <taxon>Propionibacteriaceae</taxon>
        <taxon>Microlunatus</taxon>
    </lineage>
</organism>
<feature type="domain" description="HTH marR-type" evidence="1">
    <location>
        <begin position="10"/>
        <end position="146"/>
    </location>
</feature>
<dbReference type="InterPro" id="IPR000835">
    <property type="entry name" value="HTH_MarR-typ"/>
</dbReference>
<dbReference type="Proteomes" id="UP000565572">
    <property type="component" value="Unassembled WGS sequence"/>
</dbReference>
<dbReference type="GO" id="GO:0003700">
    <property type="term" value="F:DNA-binding transcription factor activity"/>
    <property type="evidence" value="ECO:0007669"/>
    <property type="project" value="InterPro"/>
</dbReference>
<protein>
    <submittedName>
        <fullName evidence="2">DNA-binding MarR family transcriptional regulator</fullName>
    </submittedName>
</protein>
<dbReference type="Gene3D" id="1.10.10.10">
    <property type="entry name" value="Winged helix-like DNA-binding domain superfamily/Winged helix DNA-binding domain"/>
    <property type="match status" value="1"/>
</dbReference>
<name>A0A7W5JVD2_9ACTN</name>
<dbReference type="SUPFAM" id="SSF46785">
    <property type="entry name" value="Winged helix' DNA-binding domain"/>
    <property type="match status" value="1"/>
</dbReference>
<dbReference type="PANTHER" id="PTHR33164">
    <property type="entry name" value="TRANSCRIPTIONAL REGULATOR, MARR FAMILY"/>
    <property type="match status" value="1"/>
</dbReference>
<evidence type="ECO:0000259" key="1">
    <source>
        <dbReference type="PROSITE" id="PS50995"/>
    </source>
</evidence>
<dbReference type="PANTHER" id="PTHR33164:SF99">
    <property type="entry name" value="MARR FAMILY REGULATORY PROTEIN"/>
    <property type="match status" value="1"/>
</dbReference>
<comment type="caution">
    <text evidence="2">The sequence shown here is derived from an EMBL/GenBank/DDBJ whole genome shotgun (WGS) entry which is preliminary data.</text>
</comment>